<protein>
    <recommendedName>
        <fullName evidence="4">Secreted protein</fullName>
    </recommendedName>
</protein>
<accession>A0ABQ9FGV8</accession>
<name>A0ABQ9FGV8_TEGGR</name>
<evidence type="ECO:0000313" key="3">
    <source>
        <dbReference type="Proteomes" id="UP001217089"/>
    </source>
</evidence>
<evidence type="ECO:0000313" key="2">
    <source>
        <dbReference type="EMBL" id="KAJ8316514.1"/>
    </source>
</evidence>
<organism evidence="2 3">
    <name type="scientific">Tegillarca granosa</name>
    <name type="common">Malaysian cockle</name>
    <name type="synonym">Anadara granosa</name>
    <dbReference type="NCBI Taxonomy" id="220873"/>
    <lineage>
        <taxon>Eukaryota</taxon>
        <taxon>Metazoa</taxon>
        <taxon>Spiralia</taxon>
        <taxon>Lophotrochozoa</taxon>
        <taxon>Mollusca</taxon>
        <taxon>Bivalvia</taxon>
        <taxon>Autobranchia</taxon>
        <taxon>Pteriomorphia</taxon>
        <taxon>Arcoida</taxon>
        <taxon>Arcoidea</taxon>
        <taxon>Arcidae</taxon>
        <taxon>Tegillarca</taxon>
    </lineage>
</organism>
<reference evidence="2 3" key="1">
    <citation type="submission" date="2022-12" db="EMBL/GenBank/DDBJ databases">
        <title>Chromosome-level genome of Tegillarca granosa.</title>
        <authorList>
            <person name="Kim J."/>
        </authorList>
    </citation>
    <scope>NUCLEOTIDE SEQUENCE [LARGE SCALE GENOMIC DNA]</scope>
    <source>
        <strain evidence="2">Teg-2019</strain>
        <tissue evidence="2">Adductor muscle</tissue>
    </source>
</reference>
<gene>
    <name evidence="2" type="ORF">KUTeg_005921</name>
</gene>
<evidence type="ECO:0000256" key="1">
    <source>
        <dbReference type="SAM" id="SignalP"/>
    </source>
</evidence>
<proteinExistence type="predicted"/>
<sequence length="77" mass="9060">MFILLYACAFELVVVFRGANTLQDQNVNIYICGIVVILKSPWLTANHNRKIYSTTMSKYMDCLRYENTRRVHLSNRK</sequence>
<feature type="chain" id="PRO_5047127272" description="Secreted protein" evidence="1">
    <location>
        <begin position="19"/>
        <end position="77"/>
    </location>
</feature>
<dbReference type="Proteomes" id="UP001217089">
    <property type="component" value="Unassembled WGS sequence"/>
</dbReference>
<dbReference type="EMBL" id="JARBDR010000327">
    <property type="protein sequence ID" value="KAJ8316514.1"/>
    <property type="molecule type" value="Genomic_DNA"/>
</dbReference>
<comment type="caution">
    <text evidence="2">The sequence shown here is derived from an EMBL/GenBank/DDBJ whole genome shotgun (WGS) entry which is preliminary data.</text>
</comment>
<evidence type="ECO:0008006" key="4">
    <source>
        <dbReference type="Google" id="ProtNLM"/>
    </source>
</evidence>
<keyword evidence="1" id="KW-0732">Signal</keyword>
<keyword evidence="3" id="KW-1185">Reference proteome</keyword>
<feature type="signal peptide" evidence="1">
    <location>
        <begin position="1"/>
        <end position="18"/>
    </location>
</feature>